<dbReference type="InterPro" id="IPR009199">
    <property type="entry name" value="PhoPQ-act_pathogen-rel_PqaA"/>
</dbReference>
<evidence type="ECO:0000313" key="2">
    <source>
        <dbReference type="EMBL" id="CAF1105282.1"/>
    </source>
</evidence>
<dbReference type="Pfam" id="PF10142">
    <property type="entry name" value="PhoPQ_related"/>
    <property type="match status" value="1"/>
</dbReference>
<keyword evidence="1" id="KW-0732">Signal</keyword>
<protein>
    <recommendedName>
        <fullName evidence="4">Autocrine proliferation repressor A-like</fullName>
    </recommendedName>
</protein>
<organism evidence="2 3">
    <name type="scientific">Brachionus calyciflorus</name>
    <dbReference type="NCBI Taxonomy" id="104777"/>
    <lineage>
        <taxon>Eukaryota</taxon>
        <taxon>Metazoa</taxon>
        <taxon>Spiralia</taxon>
        <taxon>Gnathifera</taxon>
        <taxon>Rotifera</taxon>
        <taxon>Eurotatoria</taxon>
        <taxon>Monogononta</taxon>
        <taxon>Pseudotrocha</taxon>
        <taxon>Ploima</taxon>
        <taxon>Brachionidae</taxon>
        <taxon>Brachionus</taxon>
    </lineage>
</organism>
<name>A0A814PEX7_9BILA</name>
<dbReference type="Gene3D" id="3.40.50.1820">
    <property type="entry name" value="alpha/beta hydrolase"/>
    <property type="match status" value="1"/>
</dbReference>
<feature type="signal peptide" evidence="1">
    <location>
        <begin position="1"/>
        <end position="16"/>
    </location>
</feature>
<dbReference type="Proteomes" id="UP000663879">
    <property type="component" value="Unassembled WGS sequence"/>
</dbReference>
<feature type="chain" id="PRO_5032845130" description="Autocrine proliferation repressor A-like" evidence="1">
    <location>
        <begin position="17"/>
        <end position="356"/>
    </location>
</feature>
<dbReference type="PANTHER" id="PTHR31497:SF0">
    <property type="entry name" value="AUTOCRINE PROLIFERATION REPRESSOR PROTEIN A"/>
    <property type="match status" value="1"/>
</dbReference>
<gene>
    <name evidence="2" type="ORF">OXX778_LOCUS21353</name>
</gene>
<sequence>MLRFFLSLTIIYVISATPLDDYVNQPDDHYKFELLKTYEMTGYKLYILNLTSQKWLDETIVANPIWWHFLCVTIPDKIVRPDAGLLLIDGGNNNPNNIPEPTDNFVQLSSVFAVATGSVAADLQQIPNQPTVFKKDPKQKRRTEDAVIAWTWKTFIDNPDDPSILLRLPMTKAAVKAMDAVTEFTRSQNGNELSKFMVVGASKRGWTTWTTTAVDDRVFAAVPIVMDMLNLNQNFHSHYRSLGGWTFAFKDYYELNITNKVDSYGLAAMQRIIDPSYYYDRYVNKKILAIVTSGDEFFLGDDTHVYWNDLQAATKGTAMLRRLVNAEHSCAGHEISIFFTLRSFFLSAYEVENLIN</sequence>
<dbReference type="InterPro" id="IPR029058">
    <property type="entry name" value="AB_hydrolase_fold"/>
</dbReference>
<evidence type="ECO:0000256" key="1">
    <source>
        <dbReference type="SAM" id="SignalP"/>
    </source>
</evidence>
<evidence type="ECO:0008006" key="4">
    <source>
        <dbReference type="Google" id="ProtNLM"/>
    </source>
</evidence>
<proteinExistence type="predicted"/>
<dbReference type="PANTHER" id="PTHR31497">
    <property type="entry name" value="AUTOCRINE PROLIFERATION REPRESSOR PROTEIN A"/>
    <property type="match status" value="1"/>
</dbReference>
<evidence type="ECO:0000313" key="3">
    <source>
        <dbReference type="Proteomes" id="UP000663879"/>
    </source>
</evidence>
<dbReference type="EMBL" id="CAJNOC010007802">
    <property type="protein sequence ID" value="CAF1105282.1"/>
    <property type="molecule type" value="Genomic_DNA"/>
</dbReference>
<dbReference type="AlphaFoldDB" id="A0A814PEX7"/>
<dbReference type="OrthoDB" id="2020799at2759"/>
<accession>A0A814PEX7</accession>
<keyword evidence="3" id="KW-1185">Reference proteome</keyword>
<comment type="caution">
    <text evidence="2">The sequence shown here is derived from an EMBL/GenBank/DDBJ whole genome shotgun (WGS) entry which is preliminary data.</text>
</comment>
<reference evidence="2" key="1">
    <citation type="submission" date="2021-02" db="EMBL/GenBank/DDBJ databases">
        <authorList>
            <person name="Nowell W R."/>
        </authorList>
    </citation>
    <scope>NUCLEOTIDE SEQUENCE</scope>
    <source>
        <strain evidence="2">Ploen Becks lab</strain>
    </source>
</reference>